<dbReference type="InterPro" id="IPR011010">
    <property type="entry name" value="DNA_brk_join_enz"/>
</dbReference>
<evidence type="ECO:0000259" key="3">
    <source>
        <dbReference type="PROSITE" id="PS51898"/>
    </source>
</evidence>
<organism evidence="4 5">
    <name type="scientific">Nocardia vinacea</name>
    <dbReference type="NCBI Taxonomy" id="96468"/>
    <lineage>
        <taxon>Bacteria</taxon>
        <taxon>Bacillati</taxon>
        <taxon>Actinomycetota</taxon>
        <taxon>Actinomycetes</taxon>
        <taxon>Mycobacteriales</taxon>
        <taxon>Nocardiaceae</taxon>
        <taxon>Nocardia</taxon>
    </lineage>
</organism>
<feature type="domain" description="Tyr recombinase" evidence="3">
    <location>
        <begin position="146"/>
        <end position="327"/>
    </location>
</feature>
<dbReference type="Gene3D" id="1.10.150.130">
    <property type="match status" value="1"/>
</dbReference>
<dbReference type="CDD" id="cd00397">
    <property type="entry name" value="DNA_BRE_C"/>
    <property type="match status" value="1"/>
</dbReference>
<accession>A0ABZ1YSH4</accession>
<proteinExistence type="predicted"/>
<evidence type="ECO:0000313" key="5">
    <source>
        <dbReference type="Proteomes" id="UP001432062"/>
    </source>
</evidence>
<dbReference type="InterPro" id="IPR002104">
    <property type="entry name" value="Integrase_catalytic"/>
</dbReference>
<protein>
    <submittedName>
        <fullName evidence="4">Site-specific integrase</fullName>
    </submittedName>
</protein>
<dbReference type="SUPFAM" id="SSF56349">
    <property type="entry name" value="DNA breaking-rejoining enzymes"/>
    <property type="match status" value="1"/>
</dbReference>
<evidence type="ECO:0000313" key="4">
    <source>
        <dbReference type="EMBL" id="WUV44856.1"/>
    </source>
</evidence>
<name>A0ABZ1YSH4_9NOCA</name>
<dbReference type="RefSeq" id="WP_329408016.1">
    <property type="nucleotide sequence ID" value="NZ_CP109441.1"/>
</dbReference>
<dbReference type="Gene3D" id="1.10.443.10">
    <property type="entry name" value="Intergrase catalytic core"/>
    <property type="match status" value="1"/>
</dbReference>
<keyword evidence="1" id="KW-0238">DNA-binding</keyword>
<evidence type="ECO:0000256" key="1">
    <source>
        <dbReference type="ARBA" id="ARBA00023125"/>
    </source>
</evidence>
<sequence length="354" mass="39429">MVVPNPAVATSDTIAAARLLLTQMGLSPADLVAPTAAVPTFAEIIPAVRAPLEAGTRGTYGTHLNRLEKQWGDRRLDHVTKPELDAMAHTIRSTARTNRASRGGISAVEHFISTVRCIDRYAEDRGWIRPSDNPARQLTFPTRRKSHRYAIPSDQLAEICQVAATTGNDPDLDSLLLRLHLETACRRSGALALRPHDLDTTQCLLYLREKDGTDRWQPVSPTLMSHLTTHAHERHSPQSGQLLRYSNGKPITHRRHDHLWHRIGQELPWVATQGITTHWLRHTTLTWVERTFSYAVAREYAGHSGKTDGTTATYVKANLHEVAAALSILTAEPHPLATHTATRPTNTTQFTDIR</sequence>
<dbReference type="PROSITE" id="PS51898">
    <property type="entry name" value="TYR_RECOMBINASE"/>
    <property type="match status" value="1"/>
</dbReference>
<dbReference type="Proteomes" id="UP001432062">
    <property type="component" value="Chromosome"/>
</dbReference>
<dbReference type="EMBL" id="CP109441">
    <property type="protein sequence ID" value="WUV44856.1"/>
    <property type="molecule type" value="Genomic_DNA"/>
</dbReference>
<evidence type="ECO:0000256" key="2">
    <source>
        <dbReference type="ARBA" id="ARBA00023172"/>
    </source>
</evidence>
<keyword evidence="5" id="KW-1185">Reference proteome</keyword>
<keyword evidence="2" id="KW-0233">DNA recombination</keyword>
<dbReference type="Pfam" id="PF00589">
    <property type="entry name" value="Phage_integrase"/>
    <property type="match status" value="1"/>
</dbReference>
<reference evidence="4" key="1">
    <citation type="submission" date="2022-10" db="EMBL/GenBank/DDBJ databases">
        <title>The complete genomes of actinobacterial strains from the NBC collection.</title>
        <authorList>
            <person name="Joergensen T.S."/>
            <person name="Alvarez Arevalo M."/>
            <person name="Sterndorff E.B."/>
            <person name="Faurdal D."/>
            <person name="Vuksanovic O."/>
            <person name="Mourched A.-S."/>
            <person name="Charusanti P."/>
            <person name="Shaw S."/>
            <person name="Blin K."/>
            <person name="Weber T."/>
        </authorList>
    </citation>
    <scope>NUCLEOTIDE SEQUENCE</scope>
    <source>
        <strain evidence="4">NBC_01482</strain>
    </source>
</reference>
<dbReference type="InterPro" id="IPR010998">
    <property type="entry name" value="Integrase_recombinase_N"/>
</dbReference>
<dbReference type="InterPro" id="IPR013762">
    <property type="entry name" value="Integrase-like_cat_sf"/>
</dbReference>
<dbReference type="PANTHER" id="PTHR30349">
    <property type="entry name" value="PHAGE INTEGRASE-RELATED"/>
    <property type="match status" value="1"/>
</dbReference>
<gene>
    <name evidence="4" type="ORF">OG563_37890</name>
</gene>
<dbReference type="InterPro" id="IPR050090">
    <property type="entry name" value="Tyrosine_recombinase_XerCD"/>
</dbReference>